<accession>A0AAV9D2A5</accession>
<dbReference type="GO" id="GO:0016020">
    <property type="term" value="C:membrane"/>
    <property type="evidence" value="ECO:0007669"/>
    <property type="project" value="UniProtKB-SubCell"/>
</dbReference>
<dbReference type="FunFam" id="3.80.10.10:FF:000380">
    <property type="entry name" value="Putative inactive leucine-rich repeat receptor-like protein kinase"/>
    <property type="match status" value="1"/>
</dbReference>
<dbReference type="FunFam" id="3.30.200.20:FF:000479">
    <property type="entry name" value="Putative inactive leucine-rich repeat receptor-like protein kinase"/>
    <property type="match status" value="1"/>
</dbReference>
<evidence type="ECO:0000256" key="2">
    <source>
        <dbReference type="ARBA" id="ARBA00022614"/>
    </source>
</evidence>
<keyword evidence="6 7" id="KW-0472">Membrane</keyword>
<evidence type="ECO:0000256" key="6">
    <source>
        <dbReference type="ARBA" id="ARBA00023136"/>
    </source>
</evidence>
<dbReference type="PANTHER" id="PTHR48006:SF80">
    <property type="entry name" value="PROTEIN KINASE DOMAIN-CONTAINING PROTEIN"/>
    <property type="match status" value="1"/>
</dbReference>
<evidence type="ECO:0000256" key="3">
    <source>
        <dbReference type="ARBA" id="ARBA00022692"/>
    </source>
</evidence>
<comment type="caution">
    <text evidence="10">The sequence shown here is derived from an EMBL/GenBank/DDBJ whole genome shotgun (WGS) entry which is preliminary data.</text>
</comment>
<dbReference type="SMART" id="SM00369">
    <property type="entry name" value="LRR_TYP"/>
    <property type="match status" value="5"/>
</dbReference>
<dbReference type="Pfam" id="PF07714">
    <property type="entry name" value="PK_Tyr_Ser-Thr"/>
    <property type="match status" value="1"/>
</dbReference>
<keyword evidence="10" id="KW-0418">Kinase</keyword>
<keyword evidence="8" id="KW-0732">Signal</keyword>
<proteinExistence type="predicted"/>
<dbReference type="PROSITE" id="PS51450">
    <property type="entry name" value="LRR"/>
    <property type="match status" value="1"/>
</dbReference>
<keyword evidence="10" id="KW-0675">Receptor</keyword>
<dbReference type="FunFam" id="3.80.10.10:FF:000155">
    <property type="entry name" value="Putative inactive leucine-rich repeat receptor-like protein kinase"/>
    <property type="match status" value="1"/>
</dbReference>
<dbReference type="InterPro" id="IPR032675">
    <property type="entry name" value="LRR_dom_sf"/>
</dbReference>
<evidence type="ECO:0000256" key="4">
    <source>
        <dbReference type="ARBA" id="ARBA00022737"/>
    </source>
</evidence>
<keyword evidence="3 7" id="KW-0812">Transmembrane</keyword>
<reference evidence="10" key="1">
    <citation type="journal article" date="2023" name="Nat. Commun.">
        <title>Diploid and tetraploid genomes of Acorus and the evolution of monocots.</title>
        <authorList>
            <person name="Ma L."/>
            <person name="Liu K.W."/>
            <person name="Li Z."/>
            <person name="Hsiao Y.Y."/>
            <person name="Qi Y."/>
            <person name="Fu T."/>
            <person name="Tang G.D."/>
            <person name="Zhang D."/>
            <person name="Sun W.H."/>
            <person name="Liu D.K."/>
            <person name="Li Y."/>
            <person name="Chen G.Z."/>
            <person name="Liu X.D."/>
            <person name="Liao X.Y."/>
            <person name="Jiang Y.T."/>
            <person name="Yu X."/>
            <person name="Hao Y."/>
            <person name="Huang J."/>
            <person name="Zhao X.W."/>
            <person name="Ke S."/>
            <person name="Chen Y.Y."/>
            <person name="Wu W.L."/>
            <person name="Hsu J.L."/>
            <person name="Lin Y.F."/>
            <person name="Huang M.D."/>
            <person name="Li C.Y."/>
            <person name="Huang L."/>
            <person name="Wang Z.W."/>
            <person name="Zhao X."/>
            <person name="Zhong W.Y."/>
            <person name="Peng D.H."/>
            <person name="Ahmad S."/>
            <person name="Lan S."/>
            <person name="Zhang J.S."/>
            <person name="Tsai W.C."/>
            <person name="Van de Peer Y."/>
            <person name="Liu Z.J."/>
        </authorList>
    </citation>
    <scope>NUCLEOTIDE SEQUENCE</scope>
    <source>
        <strain evidence="10">CP</strain>
    </source>
</reference>
<sequence>MPSLRLLIVCLWWFNSLSRTQQYQSSQTQVLQQLRKHLEFPKVLDAWNSSADICFTPPSPSLSVTCEGNTITGLRIMGDKLAKVSSFEGFSVPDQTLSQDFSVDSFVTTLTRLTNLKVVILVSLGIWGPLPDKIHRLYSLQVLDLSSNFFYGSIPPKIAAMTMLQTLTLDGNYFNDTVPNWFDTLSNLTIVSLKSNRLKGTLPRSIGRIKSLTVLALSGNRISDSLPDLRGLASLNVLDLRDNNLNSRLPPMPKEIVNILLSKNSLSGVIPKQFGELNMLQHVDLSSNFLHGTPPEALFSLPNISYLNLASNMLNSSLPSRLKCGSQLGFVDLSTNRLTGGLPSCLQSNSNKRIVKFGGNCLSIDPQHQHKENYCKNAETDKKVSKGRHAILMVAVIAVASVVVVLFFVLFFILCRRNLKGAIAKQRLIPKRVAENAPTGFSSELLANARYISQAMKLGPQVTPMHRVFTLEELKEATHNFDQSAYIGEGSVGKLYKGRLENGTDVAIRCLALYKRYSVRNLKLRLDMLSKLRHPHLVCLLGHCIEGAPDGSSVNRVFLVYEYMPSGNLRSNLSESSPEKILKWSERLAVLIGVAKAVHFMHTGIIPGLSNNQLKTSNILLDEHRMAKLSDYGMSIIMEEIDKNEAKPDGHKSSPWESRKVEDDVYSFGFIILETLAGSRISENDAVLLDEMAASTFSSQDWCKQIVDPMVLSTSSQESLSTVIAITGKCVSSHPSLRPSIEDVLWNLQYAAQVQASADGDQRSEAASQT</sequence>
<dbReference type="EMBL" id="JAUJYO010000016">
    <property type="protein sequence ID" value="KAK1295350.1"/>
    <property type="molecule type" value="Genomic_DNA"/>
</dbReference>
<dbReference type="GO" id="GO:0004672">
    <property type="term" value="F:protein kinase activity"/>
    <property type="evidence" value="ECO:0007669"/>
    <property type="project" value="InterPro"/>
</dbReference>
<keyword evidence="11" id="KW-1185">Reference proteome</keyword>
<dbReference type="Pfam" id="PF00560">
    <property type="entry name" value="LRR_1"/>
    <property type="match status" value="1"/>
</dbReference>
<dbReference type="InterPro" id="IPR051824">
    <property type="entry name" value="LRR_Rcpt-Like_S/T_Kinase"/>
</dbReference>
<dbReference type="Gene3D" id="3.80.10.10">
    <property type="entry name" value="Ribonuclease Inhibitor"/>
    <property type="match status" value="2"/>
</dbReference>
<evidence type="ECO:0000259" key="9">
    <source>
        <dbReference type="PROSITE" id="PS50011"/>
    </source>
</evidence>
<dbReference type="Gene3D" id="1.10.510.10">
    <property type="entry name" value="Transferase(Phosphotransferase) domain 1"/>
    <property type="match status" value="1"/>
</dbReference>
<dbReference type="GO" id="GO:0005524">
    <property type="term" value="F:ATP binding"/>
    <property type="evidence" value="ECO:0007669"/>
    <property type="project" value="InterPro"/>
</dbReference>
<dbReference type="PROSITE" id="PS50011">
    <property type="entry name" value="PROTEIN_KINASE_DOM"/>
    <property type="match status" value="1"/>
</dbReference>
<dbReference type="InterPro" id="IPR001245">
    <property type="entry name" value="Ser-Thr/Tyr_kinase_cat_dom"/>
</dbReference>
<feature type="signal peptide" evidence="8">
    <location>
        <begin position="1"/>
        <end position="20"/>
    </location>
</feature>
<dbReference type="SUPFAM" id="SSF56112">
    <property type="entry name" value="Protein kinase-like (PK-like)"/>
    <property type="match status" value="1"/>
</dbReference>
<dbReference type="InterPro" id="IPR000719">
    <property type="entry name" value="Prot_kinase_dom"/>
</dbReference>
<comment type="subcellular location">
    <subcellularLocation>
        <location evidence="1">Membrane</location>
    </subcellularLocation>
</comment>
<dbReference type="Pfam" id="PF13855">
    <property type="entry name" value="LRR_8"/>
    <property type="match status" value="2"/>
</dbReference>
<keyword evidence="10" id="KW-0808">Transferase</keyword>
<dbReference type="Gene3D" id="3.30.200.20">
    <property type="entry name" value="Phosphorylase Kinase, domain 1"/>
    <property type="match status" value="1"/>
</dbReference>
<evidence type="ECO:0000256" key="5">
    <source>
        <dbReference type="ARBA" id="ARBA00022989"/>
    </source>
</evidence>
<evidence type="ECO:0000313" key="11">
    <source>
        <dbReference type="Proteomes" id="UP001180020"/>
    </source>
</evidence>
<keyword evidence="5 7" id="KW-1133">Transmembrane helix</keyword>
<dbReference type="InterPro" id="IPR003591">
    <property type="entry name" value="Leu-rich_rpt_typical-subtyp"/>
</dbReference>
<organism evidence="10 11">
    <name type="scientific">Acorus calamus</name>
    <name type="common">Sweet flag</name>
    <dbReference type="NCBI Taxonomy" id="4465"/>
    <lineage>
        <taxon>Eukaryota</taxon>
        <taxon>Viridiplantae</taxon>
        <taxon>Streptophyta</taxon>
        <taxon>Embryophyta</taxon>
        <taxon>Tracheophyta</taxon>
        <taxon>Spermatophyta</taxon>
        <taxon>Magnoliopsida</taxon>
        <taxon>Liliopsida</taxon>
        <taxon>Acoraceae</taxon>
        <taxon>Acorus</taxon>
    </lineage>
</organism>
<name>A0AAV9D2A5_ACOCL</name>
<dbReference type="Proteomes" id="UP001180020">
    <property type="component" value="Unassembled WGS sequence"/>
</dbReference>
<feature type="domain" description="Protein kinase" evidence="9">
    <location>
        <begin position="481"/>
        <end position="751"/>
    </location>
</feature>
<keyword evidence="2" id="KW-0433">Leucine-rich repeat</keyword>
<feature type="chain" id="PRO_5043731775" evidence="8">
    <location>
        <begin position="21"/>
        <end position="770"/>
    </location>
</feature>
<dbReference type="SUPFAM" id="SSF52058">
    <property type="entry name" value="L domain-like"/>
    <property type="match status" value="1"/>
</dbReference>
<keyword evidence="4" id="KW-0677">Repeat</keyword>
<reference evidence="10" key="2">
    <citation type="submission" date="2023-06" db="EMBL/GenBank/DDBJ databases">
        <authorList>
            <person name="Ma L."/>
            <person name="Liu K.-W."/>
            <person name="Li Z."/>
            <person name="Hsiao Y.-Y."/>
            <person name="Qi Y."/>
            <person name="Fu T."/>
            <person name="Tang G."/>
            <person name="Zhang D."/>
            <person name="Sun W.-H."/>
            <person name="Liu D.-K."/>
            <person name="Li Y."/>
            <person name="Chen G.-Z."/>
            <person name="Liu X.-D."/>
            <person name="Liao X.-Y."/>
            <person name="Jiang Y.-T."/>
            <person name="Yu X."/>
            <person name="Hao Y."/>
            <person name="Huang J."/>
            <person name="Zhao X.-W."/>
            <person name="Ke S."/>
            <person name="Chen Y.-Y."/>
            <person name="Wu W.-L."/>
            <person name="Hsu J.-L."/>
            <person name="Lin Y.-F."/>
            <person name="Huang M.-D."/>
            <person name="Li C.-Y."/>
            <person name="Huang L."/>
            <person name="Wang Z.-W."/>
            <person name="Zhao X."/>
            <person name="Zhong W.-Y."/>
            <person name="Peng D.-H."/>
            <person name="Ahmad S."/>
            <person name="Lan S."/>
            <person name="Zhang J.-S."/>
            <person name="Tsai W.-C."/>
            <person name="Van De Peer Y."/>
            <person name="Liu Z.-J."/>
        </authorList>
    </citation>
    <scope>NUCLEOTIDE SEQUENCE</scope>
    <source>
        <strain evidence="10">CP</strain>
        <tissue evidence="10">Leaves</tissue>
    </source>
</reference>
<evidence type="ECO:0000256" key="8">
    <source>
        <dbReference type="SAM" id="SignalP"/>
    </source>
</evidence>
<feature type="transmembrane region" description="Helical" evidence="7">
    <location>
        <begin position="390"/>
        <end position="415"/>
    </location>
</feature>
<dbReference type="InterPro" id="IPR011009">
    <property type="entry name" value="Kinase-like_dom_sf"/>
</dbReference>
<evidence type="ECO:0000256" key="1">
    <source>
        <dbReference type="ARBA" id="ARBA00004370"/>
    </source>
</evidence>
<dbReference type="FunFam" id="1.10.510.10:FF:000657">
    <property type="entry name" value="Putative inactive leucine-rich repeat receptor-like protein kinase"/>
    <property type="match status" value="1"/>
</dbReference>
<evidence type="ECO:0000313" key="10">
    <source>
        <dbReference type="EMBL" id="KAK1295350.1"/>
    </source>
</evidence>
<dbReference type="InterPro" id="IPR001611">
    <property type="entry name" value="Leu-rich_rpt"/>
</dbReference>
<dbReference type="PANTHER" id="PTHR48006">
    <property type="entry name" value="LEUCINE-RICH REPEAT-CONTAINING PROTEIN DDB_G0281931-RELATED"/>
    <property type="match status" value="1"/>
</dbReference>
<protein>
    <submittedName>
        <fullName evidence="10">Inactive leucine-rich repeat receptor-like protein kinase</fullName>
    </submittedName>
</protein>
<dbReference type="AlphaFoldDB" id="A0AAV9D2A5"/>
<gene>
    <name evidence="10" type="ORF">QJS10_CPA16g00188</name>
</gene>
<evidence type="ECO:0000256" key="7">
    <source>
        <dbReference type="SAM" id="Phobius"/>
    </source>
</evidence>